<proteinExistence type="predicted"/>
<organism evidence="1 2">
    <name type="scientific">Flavobacterium suncheonense GH29-5 = DSM 17707</name>
    <dbReference type="NCBI Taxonomy" id="1121899"/>
    <lineage>
        <taxon>Bacteria</taxon>
        <taxon>Pseudomonadati</taxon>
        <taxon>Bacteroidota</taxon>
        <taxon>Flavobacteriia</taxon>
        <taxon>Flavobacteriales</taxon>
        <taxon>Flavobacteriaceae</taxon>
        <taxon>Flavobacterium</taxon>
    </lineage>
</organism>
<gene>
    <name evidence="1" type="ORF">Q764_12095</name>
</gene>
<comment type="caution">
    <text evidence="1">The sequence shown here is derived from an EMBL/GenBank/DDBJ whole genome shotgun (WGS) entry which is preliminary data.</text>
</comment>
<dbReference type="Proteomes" id="UP000030121">
    <property type="component" value="Unassembled WGS sequence"/>
</dbReference>
<keyword evidence="2" id="KW-1185">Reference proteome</keyword>
<evidence type="ECO:0000313" key="2">
    <source>
        <dbReference type="Proteomes" id="UP000030121"/>
    </source>
</evidence>
<dbReference type="EMBL" id="JRLW01000017">
    <property type="protein sequence ID" value="KGO87887.1"/>
    <property type="molecule type" value="Genomic_DNA"/>
</dbReference>
<evidence type="ECO:0000313" key="1">
    <source>
        <dbReference type="EMBL" id="KGO87887.1"/>
    </source>
</evidence>
<dbReference type="OrthoDB" id="1363388at2"/>
<reference evidence="1 2" key="1">
    <citation type="submission" date="2013-09" db="EMBL/GenBank/DDBJ databases">
        <authorList>
            <person name="Zeng Z."/>
            <person name="Chen C."/>
        </authorList>
    </citation>
    <scope>NUCLEOTIDE SEQUENCE [LARGE SCALE GENOMIC DNA]</scope>
    <source>
        <strain evidence="1 2">GH29-5</strain>
    </source>
</reference>
<dbReference type="STRING" id="1121899.GCA_000430025_02372"/>
<name>A0A0A2M5F0_9FLAO</name>
<accession>A0A0A2M5F0</accession>
<protein>
    <submittedName>
        <fullName evidence="1">Uncharacterized protein</fullName>
    </submittedName>
</protein>
<dbReference type="eggNOG" id="ENOG502ZEC2">
    <property type="taxonomic scope" value="Bacteria"/>
</dbReference>
<dbReference type="RefSeq" id="WP_026981761.1">
    <property type="nucleotide sequence ID" value="NZ_JRLW01000017.1"/>
</dbReference>
<dbReference type="AlphaFoldDB" id="A0A0A2M5F0"/>
<sequence>MVNKESHPIIKLTLQSGGSIDFEKTGVLPEFLIFNSPDLRRTWRVKLKENKQQGMLKVHGQVAFYYIFDGLVCKMQSVNNGVVTSEWDIEEYVMEMRD</sequence>